<feature type="transmembrane region" description="Helical" evidence="1">
    <location>
        <begin position="185"/>
        <end position="207"/>
    </location>
</feature>
<accession>A0A261ALB0</accession>
<evidence type="ECO:0000313" key="3">
    <source>
        <dbReference type="EMBL" id="OZF98577.1"/>
    </source>
</evidence>
<organism evidence="3 4">
    <name type="scientific">Caenorhabditis remanei</name>
    <name type="common">Caenorhabditis vulgaris</name>
    <dbReference type="NCBI Taxonomy" id="31234"/>
    <lineage>
        <taxon>Eukaryota</taxon>
        <taxon>Metazoa</taxon>
        <taxon>Ecdysozoa</taxon>
        <taxon>Nematoda</taxon>
        <taxon>Chromadorea</taxon>
        <taxon>Rhabditida</taxon>
        <taxon>Rhabditina</taxon>
        <taxon>Rhabditomorpha</taxon>
        <taxon>Rhabditoidea</taxon>
        <taxon>Rhabditidae</taxon>
        <taxon>Peloderinae</taxon>
        <taxon>Caenorhabditis</taxon>
    </lineage>
</organism>
<keyword evidence="1" id="KW-0812">Transmembrane</keyword>
<proteinExistence type="predicted"/>
<reference evidence="3" key="1">
    <citation type="submission" date="2017-08" db="EMBL/GenBank/DDBJ databases">
        <authorList>
            <person name="de Groot N.N."/>
        </authorList>
    </citation>
    <scope>NUCLEOTIDE SEQUENCE [LARGE SCALE GENOMIC DNA]</scope>
    <source>
        <strain evidence="3">PX439</strain>
    </source>
</reference>
<feature type="transmembrane region" description="Helical" evidence="1">
    <location>
        <begin position="227"/>
        <end position="247"/>
    </location>
</feature>
<dbReference type="EMBL" id="NMWX01000006">
    <property type="protein sequence ID" value="OZF98577.1"/>
    <property type="molecule type" value="Genomic_DNA"/>
</dbReference>
<protein>
    <submittedName>
        <fullName evidence="3">Uncharacterized protein</fullName>
    </submittedName>
</protein>
<evidence type="ECO:0000256" key="1">
    <source>
        <dbReference type="SAM" id="Phobius"/>
    </source>
</evidence>
<gene>
    <name evidence="3" type="ORF">FL82_03055</name>
    <name evidence="2" type="ORF">GCK72_014932</name>
</gene>
<comment type="caution">
    <text evidence="3">The sequence shown here is derived from an EMBL/GenBank/DDBJ whole genome shotgun (WGS) entry which is preliminary data.</text>
</comment>
<dbReference type="AlphaFoldDB" id="A0A261ALB0"/>
<dbReference type="Proteomes" id="UP000483820">
    <property type="component" value="Chromosome IV"/>
</dbReference>
<dbReference type="EMBL" id="WUAV01000004">
    <property type="protein sequence ID" value="KAF1758474.1"/>
    <property type="molecule type" value="Genomic_DNA"/>
</dbReference>
<reference evidence="4" key="2">
    <citation type="submission" date="2017-08" db="EMBL/GenBank/DDBJ databases">
        <authorList>
            <person name="Fierst J.L."/>
        </authorList>
    </citation>
    <scope>NUCLEOTIDE SEQUENCE [LARGE SCALE GENOMIC DNA]</scope>
    <source>
        <strain evidence="4">PX439</strain>
    </source>
</reference>
<reference evidence="2 5" key="3">
    <citation type="submission" date="2019-12" db="EMBL/GenBank/DDBJ databases">
        <title>Chromosome-level assembly of the Caenorhabditis remanei genome.</title>
        <authorList>
            <person name="Teterina A.A."/>
            <person name="Willis J.H."/>
            <person name="Phillips P.C."/>
        </authorList>
    </citation>
    <scope>NUCLEOTIDE SEQUENCE [LARGE SCALE GENOMIC DNA]</scope>
    <source>
        <strain evidence="2 5">PX506</strain>
        <tissue evidence="2">Whole organism</tissue>
    </source>
</reference>
<name>A0A261ALB0_CAERE</name>
<feature type="transmembrane region" description="Helical" evidence="1">
    <location>
        <begin position="24"/>
        <end position="43"/>
    </location>
</feature>
<dbReference type="Proteomes" id="UP000216624">
    <property type="component" value="Unassembled WGS sequence"/>
</dbReference>
<evidence type="ECO:0000313" key="4">
    <source>
        <dbReference type="Proteomes" id="UP000216624"/>
    </source>
</evidence>
<feature type="non-terminal residue" evidence="3">
    <location>
        <position position="1"/>
    </location>
</feature>
<evidence type="ECO:0000313" key="5">
    <source>
        <dbReference type="Proteomes" id="UP000483820"/>
    </source>
</evidence>
<sequence>MTRLSAEEEIELNHYRFEMPKHSYIFYGFWSTFIIIIVIMTHFNEYSEPVIPWDNCDMNTTWEPPMRSFINDMQLKSELHKIAKFREKNSLYRKNNFSRIEYGTSLLSYCKAEGDLICDWKTKEAEVQVPAGLIIKSITRSIELDPYFSSGLRFLILQCMSFRMTMALIRSSDVLTSRNRSFPRFIQFILSFAPWLSCLQSFSLFLITSLHSEFDREYLAFFQPYAYLMIGIFTFLEMLCDLLQDAYDGRFVFIQTPRFYIKSAFFVIFSACFPHVVLHWIEFFRTKRCHAYVPFVDGIFEYICAASIIAYNFINAQTNVEMYITPTSEDVKSVVSYPPEVYSPVGCSDKSVIYESLSSVRR</sequence>
<evidence type="ECO:0000313" key="2">
    <source>
        <dbReference type="EMBL" id="KAF1758474.1"/>
    </source>
</evidence>
<feature type="transmembrane region" description="Helical" evidence="1">
    <location>
        <begin position="293"/>
        <end position="314"/>
    </location>
</feature>
<feature type="transmembrane region" description="Helical" evidence="1">
    <location>
        <begin position="259"/>
        <end position="281"/>
    </location>
</feature>
<keyword evidence="1" id="KW-1133">Transmembrane helix</keyword>
<keyword evidence="4" id="KW-1185">Reference proteome</keyword>
<keyword evidence="1" id="KW-0472">Membrane</keyword>